<accession>A0A9J5YKG1</accession>
<name>A0A9J5YKG1_SOLCO</name>
<dbReference type="AlphaFoldDB" id="A0A9J5YKG1"/>
<protein>
    <submittedName>
        <fullName evidence="1">Uncharacterized protein</fullName>
    </submittedName>
</protein>
<organism evidence="1 2">
    <name type="scientific">Solanum commersonii</name>
    <name type="common">Commerson's wild potato</name>
    <name type="synonym">Commerson's nightshade</name>
    <dbReference type="NCBI Taxonomy" id="4109"/>
    <lineage>
        <taxon>Eukaryota</taxon>
        <taxon>Viridiplantae</taxon>
        <taxon>Streptophyta</taxon>
        <taxon>Embryophyta</taxon>
        <taxon>Tracheophyta</taxon>
        <taxon>Spermatophyta</taxon>
        <taxon>Magnoliopsida</taxon>
        <taxon>eudicotyledons</taxon>
        <taxon>Gunneridae</taxon>
        <taxon>Pentapetalae</taxon>
        <taxon>asterids</taxon>
        <taxon>lamiids</taxon>
        <taxon>Solanales</taxon>
        <taxon>Solanaceae</taxon>
        <taxon>Solanoideae</taxon>
        <taxon>Solaneae</taxon>
        <taxon>Solanum</taxon>
    </lineage>
</organism>
<sequence length="67" mass="7944">MVLIVNFIALTHLKRYAQHENMIKILNGAKQQTSKAKNKINILSQKQIKVIREFYLFEGSELRQQWT</sequence>
<dbReference type="Proteomes" id="UP000824120">
    <property type="component" value="Chromosome 6"/>
</dbReference>
<keyword evidence="2" id="KW-1185">Reference proteome</keyword>
<comment type="caution">
    <text evidence="1">The sequence shown here is derived from an EMBL/GenBank/DDBJ whole genome shotgun (WGS) entry which is preliminary data.</text>
</comment>
<gene>
    <name evidence="1" type="ORF">H5410_031863</name>
</gene>
<proteinExistence type="predicted"/>
<dbReference type="EMBL" id="JACXVP010000006">
    <property type="protein sequence ID" value="KAG5600493.1"/>
    <property type="molecule type" value="Genomic_DNA"/>
</dbReference>
<evidence type="ECO:0000313" key="1">
    <source>
        <dbReference type="EMBL" id="KAG5600493.1"/>
    </source>
</evidence>
<reference evidence="1 2" key="1">
    <citation type="submission" date="2020-09" db="EMBL/GenBank/DDBJ databases">
        <title>De no assembly of potato wild relative species, Solanum commersonii.</title>
        <authorList>
            <person name="Cho K."/>
        </authorList>
    </citation>
    <scope>NUCLEOTIDE SEQUENCE [LARGE SCALE GENOMIC DNA]</scope>
    <source>
        <strain evidence="1">LZ3.2</strain>
        <tissue evidence="1">Leaf</tissue>
    </source>
</reference>
<evidence type="ECO:0000313" key="2">
    <source>
        <dbReference type="Proteomes" id="UP000824120"/>
    </source>
</evidence>